<dbReference type="MEROPS" id="S10.016"/>
<keyword evidence="7" id="KW-0732">Signal</keyword>
<evidence type="ECO:0000256" key="1">
    <source>
        <dbReference type="ARBA" id="ARBA00009431"/>
    </source>
</evidence>
<dbReference type="PROSITE" id="PS00560">
    <property type="entry name" value="CARBOXYPEPT_SER_HIS"/>
    <property type="match status" value="1"/>
</dbReference>
<dbReference type="Gene3D" id="3.40.50.1820">
    <property type="entry name" value="alpha/beta hydrolase"/>
    <property type="match status" value="1"/>
</dbReference>
<gene>
    <name evidence="8" type="ORF">PV05_00803</name>
</gene>
<feature type="compositionally biased region" description="Polar residues" evidence="6">
    <location>
        <begin position="653"/>
        <end position="670"/>
    </location>
</feature>
<dbReference type="PANTHER" id="PTHR11802">
    <property type="entry name" value="SERINE PROTEASE FAMILY S10 SERINE CARBOXYPEPTIDASE"/>
    <property type="match status" value="1"/>
</dbReference>
<dbReference type="InterPro" id="IPR001563">
    <property type="entry name" value="Peptidase_S10"/>
</dbReference>
<dbReference type="GO" id="GO:0000324">
    <property type="term" value="C:fungal-type vacuole"/>
    <property type="evidence" value="ECO:0007669"/>
    <property type="project" value="TreeGrafter"/>
</dbReference>
<feature type="chain" id="PRO_5002255000" description="Carboxypeptidase" evidence="7">
    <location>
        <begin position="28"/>
        <end position="757"/>
    </location>
</feature>
<accession>A0A0D2C6T5</accession>
<proteinExistence type="inferred from homology"/>
<feature type="compositionally biased region" description="Low complexity" evidence="6">
    <location>
        <begin position="703"/>
        <end position="717"/>
    </location>
</feature>
<evidence type="ECO:0000256" key="6">
    <source>
        <dbReference type="SAM" id="MobiDB-lite"/>
    </source>
</evidence>
<evidence type="ECO:0000313" key="8">
    <source>
        <dbReference type="EMBL" id="KIW60596.1"/>
    </source>
</evidence>
<dbReference type="OrthoDB" id="443318at2759"/>
<dbReference type="Proteomes" id="UP000054342">
    <property type="component" value="Unassembled WGS sequence"/>
</dbReference>
<comment type="similarity">
    <text evidence="1">Belongs to the peptidase S10 family.</text>
</comment>
<evidence type="ECO:0000313" key="9">
    <source>
        <dbReference type="Proteomes" id="UP000054342"/>
    </source>
</evidence>
<dbReference type="AlphaFoldDB" id="A0A0D2C6T5"/>
<evidence type="ECO:0008006" key="10">
    <source>
        <dbReference type="Google" id="ProtNLM"/>
    </source>
</evidence>
<sequence>MKRMAVQRQWLNCIFVGLLMLVSASLSQYPLPIANESLRVISSPLNSDITISFKNPSVGTCTTVFATQKQFTGYVTLPPNVLDPSQGNYTINTFFWFVEARQLPETAPLTIYINGGPGSSSMVGLFQEVGPCQVIEIAEGELGTIARDWGWDRGSNILFIDQPVQVGFSYDTLTNVSLNLLNELIVNPSTSVPVTQPDYTFLNGTFGSGVPSFTANTSQIAAQSLWHFLQTFLTSFPGYNTALRSDNNRSSAEIHLFTESFGGRYGPAIGDFLQSQNARRATDVDFANGTIDISLVSLGIINGWIDLLVQTPFHPKFAYENSYGIEAITQLEELNALSAYGNADGCQQRTANCRAQEAALDPLSYGNVDVVNDACSEAQLYCQTYVVGAYTMSNRSIYDITQDRLMPFPDSYYLEYLNQLSVQQAIGVPVNYTQDSMAVFTAFNATGDYARNGMIQDLVNLLHSGVRVALIYGDSDYICNWLGGEAASFAIAGAAGPAYQPWYAAGYAPIVANSSYVGGVVRQYGNLSFSRIYDAGHLVPAYQPETAFTVFSRIINGDDISMGNPADLSTYGSVGDSNATFQNAASPMASPTCFRRAVNETCNTDQKNMLANDAGVLINGVLYEQESDWQSPDPSLLTIAGVPGTAPTSMITSAPTPVSATHVASSGPSRTLTNVGTKTTTTGNKDTTSLPTGVYTATGVPPTSSAERSGASATSAASTHTKSNVFGSFSFFRDTQSGTAALVYVSVVGLLSHGFLT</sequence>
<dbReference type="GO" id="GO:0004185">
    <property type="term" value="F:serine-type carboxypeptidase activity"/>
    <property type="evidence" value="ECO:0007669"/>
    <property type="project" value="InterPro"/>
</dbReference>
<feature type="region of interest" description="Disordered" evidence="6">
    <location>
        <begin position="653"/>
        <end position="717"/>
    </location>
</feature>
<dbReference type="RefSeq" id="XP_013321180.1">
    <property type="nucleotide sequence ID" value="XM_013465726.1"/>
</dbReference>
<evidence type="ECO:0000256" key="7">
    <source>
        <dbReference type="SAM" id="SignalP"/>
    </source>
</evidence>
<dbReference type="PRINTS" id="PR00724">
    <property type="entry name" value="CRBOXYPTASEC"/>
</dbReference>
<feature type="signal peptide" evidence="7">
    <location>
        <begin position="1"/>
        <end position="27"/>
    </location>
</feature>
<evidence type="ECO:0000256" key="4">
    <source>
        <dbReference type="ARBA" id="ARBA00022801"/>
    </source>
</evidence>
<organism evidence="8 9">
    <name type="scientific">Exophiala xenobiotica</name>
    <dbReference type="NCBI Taxonomy" id="348802"/>
    <lineage>
        <taxon>Eukaryota</taxon>
        <taxon>Fungi</taxon>
        <taxon>Dikarya</taxon>
        <taxon>Ascomycota</taxon>
        <taxon>Pezizomycotina</taxon>
        <taxon>Eurotiomycetes</taxon>
        <taxon>Chaetothyriomycetidae</taxon>
        <taxon>Chaetothyriales</taxon>
        <taxon>Herpotrichiellaceae</taxon>
        <taxon>Exophiala</taxon>
    </lineage>
</organism>
<keyword evidence="2" id="KW-0121">Carboxypeptidase</keyword>
<dbReference type="GeneID" id="25322711"/>
<evidence type="ECO:0000256" key="3">
    <source>
        <dbReference type="ARBA" id="ARBA00022670"/>
    </source>
</evidence>
<dbReference type="EMBL" id="KN847317">
    <property type="protein sequence ID" value="KIW60596.1"/>
    <property type="molecule type" value="Genomic_DNA"/>
</dbReference>
<evidence type="ECO:0000256" key="5">
    <source>
        <dbReference type="ARBA" id="ARBA00023180"/>
    </source>
</evidence>
<dbReference type="HOGENOM" id="CLU_008523_10_3_1"/>
<dbReference type="GO" id="GO:0006508">
    <property type="term" value="P:proteolysis"/>
    <property type="evidence" value="ECO:0007669"/>
    <property type="project" value="UniProtKB-KW"/>
</dbReference>
<name>A0A0D2C6T5_9EURO</name>
<dbReference type="InterPro" id="IPR029058">
    <property type="entry name" value="AB_hydrolase_fold"/>
</dbReference>
<dbReference type="Pfam" id="PF00450">
    <property type="entry name" value="Peptidase_S10"/>
    <property type="match status" value="1"/>
</dbReference>
<keyword evidence="9" id="KW-1185">Reference proteome</keyword>
<dbReference type="STRING" id="348802.A0A0D2C6T5"/>
<protein>
    <recommendedName>
        <fullName evidence="10">Carboxypeptidase</fullName>
    </recommendedName>
</protein>
<keyword evidence="3" id="KW-0645">Protease</keyword>
<keyword evidence="4" id="KW-0378">Hydrolase</keyword>
<dbReference type="InterPro" id="IPR033124">
    <property type="entry name" value="Ser_caboxypep_his_AS"/>
</dbReference>
<dbReference type="SUPFAM" id="SSF53474">
    <property type="entry name" value="alpha/beta-Hydrolases"/>
    <property type="match status" value="1"/>
</dbReference>
<keyword evidence="5" id="KW-0325">Glycoprotein</keyword>
<evidence type="ECO:0000256" key="2">
    <source>
        <dbReference type="ARBA" id="ARBA00022645"/>
    </source>
</evidence>
<reference evidence="8 9" key="1">
    <citation type="submission" date="2015-01" db="EMBL/GenBank/DDBJ databases">
        <title>The Genome Sequence of Exophiala xenobiotica CBS118157.</title>
        <authorList>
            <consortium name="The Broad Institute Genomics Platform"/>
            <person name="Cuomo C."/>
            <person name="de Hoog S."/>
            <person name="Gorbushina A."/>
            <person name="Stielow B."/>
            <person name="Teixiera M."/>
            <person name="Abouelleil A."/>
            <person name="Chapman S.B."/>
            <person name="Priest M."/>
            <person name="Young S.K."/>
            <person name="Wortman J."/>
            <person name="Nusbaum C."/>
            <person name="Birren B."/>
        </authorList>
    </citation>
    <scope>NUCLEOTIDE SEQUENCE [LARGE SCALE GENOMIC DNA]</scope>
    <source>
        <strain evidence="8 9">CBS 118157</strain>
    </source>
</reference>
<feature type="compositionally biased region" description="Low complexity" evidence="6">
    <location>
        <begin position="671"/>
        <end position="688"/>
    </location>
</feature>
<dbReference type="PANTHER" id="PTHR11802:SF404">
    <property type="entry name" value="CARBOXYPEPTIDASE"/>
    <property type="match status" value="1"/>
</dbReference>